<dbReference type="Proteomes" id="UP001280121">
    <property type="component" value="Unassembled WGS sequence"/>
</dbReference>
<name>A0AAE0CQ67_9ROSI</name>
<organism evidence="1 2">
    <name type="scientific">Dipteronia dyeriana</name>
    <dbReference type="NCBI Taxonomy" id="168575"/>
    <lineage>
        <taxon>Eukaryota</taxon>
        <taxon>Viridiplantae</taxon>
        <taxon>Streptophyta</taxon>
        <taxon>Embryophyta</taxon>
        <taxon>Tracheophyta</taxon>
        <taxon>Spermatophyta</taxon>
        <taxon>Magnoliopsida</taxon>
        <taxon>eudicotyledons</taxon>
        <taxon>Gunneridae</taxon>
        <taxon>Pentapetalae</taxon>
        <taxon>rosids</taxon>
        <taxon>malvids</taxon>
        <taxon>Sapindales</taxon>
        <taxon>Sapindaceae</taxon>
        <taxon>Hippocastanoideae</taxon>
        <taxon>Acereae</taxon>
        <taxon>Dipteronia</taxon>
    </lineage>
</organism>
<comment type="caution">
    <text evidence="1">The sequence shown here is derived from an EMBL/GenBank/DDBJ whole genome shotgun (WGS) entry which is preliminary data.</text>
</comment>
<dbReference type="EMBL" id="JANJYI010000002">
    <property type="protein sequence ID" value="KAK2659427.1"/>
    <property type="molecule type" value="Genomic_DNA"/>
</dbReference>
<proteinExistence type="predicted"/>
<protein>
    <submittedName>
        <fullName evidence="1">Uncharacterized protein</fullName>
    </submittedName>
</protein>
<gene>
    <name evidence="1" type="ORF">Ddye_005960</name>
</gene>
<evidence type="ECO:0000313" key="1">
    <source>
        <dbReference type="EMBL" id="KAK2659427.1"/>
    </source>
</evidence>
<accession>A0AAE0CQ67</accession>
<sequence length="117" mass="13315">MHDWFKSGDCNSKFFHWKAFARKARNEIKGLLDDNGVLCNTKVGVESIVVNYFSGLFSSSNPSSDQWQCVIDAVLVKLSRRRSDFLNSPFAAIDVKQAVFEMFPTKALRIDRMSALF</sequence>
<keyword evidence="2" id="KW-1185">Reference proteome</keyword>
<reference evidence="1" key="1">
    <citation type="journal article" date="2023" name="Plant J.">
        <title>Genome sequences and population genomics provide insights into the demographic history, inbreeding, and mutation load of two 'living fossil' tree species of Dipteronia.</title>
        <authorList>
            <person name="Feng Y."/>
            <person name="Comes H.P."/>
            <person name="Chen J."/>
            <person name="Zhu S."/>
            <person name="Lu R."/>
            <person name="Zhang X."/>
            <person name="Li P."/>
            <person name="Qiu J."/>
            <person name="Olsen K.M."/>
            <person name="Qiu Y."/>
        </authorList>
    </citation>
    <scope>NUCLEOTIDE SEQUENCE</scope>
    <source>
        <strain evidence="1">KIB01</strain>
    </source>
</reference>
<evidence type="ECO:0000313" key="2">
    <source>
        <dbReference type="Proteomes" id="UP001280121"/>
    </source>
</evidence>
<dbReference type="AlphaFoldDB" id="A0AAE0CQ67"/>